<evidence type="ECO:0000259" key="2">
    <source>
        <dbReference type="PROSITE" id="PS50090"/>
    </source>
</evidence>
<feature type="region of interest" description="Disordered" evidence="1">
    <location>
        <begin position="350"/>
        <end position="546"/>
    </location>
</feature>
<dbReference type="EMBL" id="JAZHXJ010000420">
    <property type="protein sequence ID" value="KAL1861582.1"/>
    <property type="molecule type" value="Genomic_DNA"/>
</dbReference>
<keyword evidence="4" id="KW-1185">Reference proteome</keyword>
<feature type="compositionally biased region" description="Low complexity" evidence="1">
    <location>
        <begin position="406"/>
        <end position="415"/>
    </location>
</feature>
<evidence type="ECO:0000313" key="3">
    <source>
        <dbReference type="EMBL" id="KAL1861582.1"/>
    </source>
</evidence>
<name>A0ABR3WH22_9PEZI</name>
<reference evidence="3 4" key="1">
    <citation type="journal article" date="2024" name="Commun. Biol.">
        <title>Comparative genomic analysis of thermophilic fungi reveals convergent evolutionary adaptations and gene losses.</title>
        <authorList>
            <person name="Steindorff A.S."/>
            <person name="Aguilar-Pontes M.V."/>
            <person name="Robinson A.J."/>
            <person name="Andreopoulos B."/>
            <person name="LaButti K."/>
            <person name="Kuo A."/>
            <person name="Mondo S."/>
            <person name="Riley R."/>
            <person name="Otillar R."/>
            <person name="Haridas S."/>
            <person name="Lipzen A."/>
            <person name="Grimwood J."/>
            <person name="Schmutz J."/>
            <person name="Clum A."/>
            <person name="Reid I.D."/>
            <person name="Moisan M.C."/>
            <person name="Butler G."/>
            <person name="Nguyen T.T.M."/>
            <person name="Dewar K."/>
            <person name="Conant G."/>
            <person name="Drula E."/>
            <person name="Henrissat B."/>
            <person name="Hansel C."/>
            <person name="Singer S."/>
            <person name="Hutchinson M.I."/>
            <person name="de Vries R.P."/>
            <person name="Natvig D.O."/>
            <person name="Powell A.J."/>
            <person name="Tsang A."/>
            <person name="Grigoriev I.V."/>
        </authorList>
    </citation>
    <scope>NUCLEOTIDE SEQUENCE [LARGE SCALE GENOMIC DNA]</scope>
    <source>
        <strain evidence="3 4">ATCC 24622</strain>
    </source>
</reference>
<dbReference type="Proteomes" id="UP001586593">
    <property type="component" value="Unassembled WGS sequence"/>
</dbReference>
<feature type="region of interest" description="Disordered" evidence="1">
    <location>
        <begin position="63"/>
        <end position="95"/>
    </location>
</feature>
<comment type="caution">
    <text evidence="3">The sequence shown here is derived from an EMBL/GenBank/DDBJ whole genome shotgun (WGS) entry which is preliminary data.</text>
</comment>
<organism evidence="3 4">
    <name type="scientific">Phialemonium thermophilum</name>
    <dbReference type="NCBI Taxonomy" id="223376"/>
    <lineage>
        <taxon>Eukaryota</taxon>
        <taxon>Fungi</taxon>
        <taxon>Dikarya</taxon>
        <taxon>Ascomycota</taxon>
        <taxon>Pezizomycotina</taxon>
        <taxon>Sordariomycetes</taxon>
        <taxon>Sordariomycetidae</taxon>
        <taxon>Cephalothecales</taxon>
        <taxon>Cephalothecaceae</taxon>
        <taxon>Phialemonium</taxon>
    </lineage>
</organism>
<accession>A0ABR3WH22</accession>
<feature type="compositionally biased region" description="Basic residues" evidence="1">
    <location>
        <begin position="429"/>
        <end position="444"/>
    </location>
</feature>
<feature type="region of interest" description="Disordered" evidence="1">
    <location>
        <begin position="214"/>
        <end position="249"/>
    </location>
</feature>
<protein>
    <recommendedName>
        <fullName evidence="2">Myb-like domain-containing protein</fullName>
    </recommendedName>
</protein>
<proteinExistence type="predicted"/>
<feature type="compositionally biased region" description="Low complexity" evidence="1">
    <location>
        <begin position="238"/>
        <end position="249"/>
    </location>
</feature>
<feature type="compositionally biased region" description="Polar residues" evidence="1">
    <location>
        <begin position="446"/>
        <end position="467"/>
    </location>
</feature>
<dbReference type="InterPro" id="IPR001005">
    <property type="entry name" value="SANT/Myb"/>
</dbReference>
<gene>
    <name evidence="3" type="ORF">VTK73DRAFT_7042</name>
</gene>
<dbReference type="PROSITE" id="PS50090">
    <property type="entry name" value="MYB_LIKE"/>
    <property type="match status" value="1"/>
</dbReference>
<feature type="compositionally biased region" description="Polar residues" evidence="1">
    <location>
        <begin position="474"/>
        <end position="495"/>
    </location>
</feature>
<feature type="compositionally biased region" description="Polar residues" evidence="1">
    <location>
        <begin position="382"/>
        <end position="397"/>
    </location>
</feature>
<evidence type="ECO:0000256" key="1">
    <source>
        <dbReference type="SAM" id="MobiDB-lite"/>
    </source>
</evidence>
<feature type="domain" description="Myb-like" evidence="2">
    <location>
        <begin position="601"/>
        <end position="666"/>
    </location>
</feature>
<evidence type="ECO:0000313" key="4">
    <source>
        <dbReference type="Proteomes" id="UP001586593"/>
    </source>
</evidence>
<sequence length="687" mass="74421">MFIKMAEPRIFWGDGAPDILPTVATVALNETEDASFLYQRLAQAAPSSTVDFDYNHNYYHTQEVNRNELKPDPSVSPDRGPWSPPSPSSMDNAESSFLMDDTPAVMHTPAKYLPDSSYVSAQYPLSTGFTTGQTLVPTQGPAPNSTYYHDWPTTAAPAAAEHFSAYNGSVSSGNCNIQGEGSSQWHAAADHQLFTSLNLGCDGLPRYDMDAPMTTMPPPPTNPFFREQEHHPHPSAQSGYGSLAGSSFSSMGSSDMMGALELGEEPGIPVVTGHHGQPLSSWSTIPGPHSHSMNFRWGEPTQTSALHHQPIGGGVSGLSASPPSQVHRARAVTPLVPILRDDEAEDILTEHTVSPKLTRIHPTPSPKSSSDSSHGNYLAGTATDSGSEFHSQDSSIASGGRGQASAPHAGPATPGRRARAASVTGTSGHRSRRKLPARVRRATRHVSPTATYPGSSSGPRFRTTANMSHLVDSQDVSSSQAGPSRQAETYLSSARRTAERPPHRSSSAMLGTVIDEDGDNEEPERGHEHPAEATSIVPSPPPPALPARRLETAAQRAVKDDFLVKCKLAGMPYKEIRRKGGFTEAESTLRGRFRTLTKHKQARVRKPEWSERDVILLERAVRSFTHGNDPRVAKIPWKKVAGYIVAHGGTYLFGNSTCRKRWDELVAEQTSRGKDIRQPFFEMSDQN</sequence>